<dbReference type="RefSeq" id="XP_033522299.1">
    <property type="nucleotide sequence ID" value="XM_033671585.1"/>
</dbReference>
<keyword evidence="1" id="KW-1133">Transmembrane helix</keyword>
<proteinExistence type="predicted"/>
<evidence type="ECO:0000256" key="1">
    <source>
        <dbReference type="SAM" id="Phobius"/>
    </source>
</evidence>
<dbReference type="GeneID" id="54412017"/>
<feature type="transmembrane region" description="Helical" evidence="1">
    <location>
        <begin position="1332"/>
        <end position="1353"/>
    </location>
</feature>
<keyword evidence="1" id="KW-0812">Transmembrane</keyword>
<dbReference type="PANTHER" id="PTHR12526">
    <property type="entry name" value="GLYCOSYLTRANSFERASE"/>
    <property type="match status" value="1"/>
</dbReference>
<reference evidence="2" key="1">
    <citation type="journal article" date="2020" name="Stud. Mycol.">
        <title>101 Dothideomycetes genomes: a test case for predicting lifestyles and emergence of pathogens.</title>
        <authorList>
            <person name="Haridas S."/>
            <person name="Albert R."/>
            <person name="Binder M."/>
            <person name="Bloem J."/>
            <person name="Labutti K."/>
            <person name="Salamov A."/>
            <person name="Andreopoulos B."/>
            <person name="Baker S."/>
            <person name="Barry K."/>
            <person name="Bills G."/>
            <person name="Bluhm B."/>
            <person name="Cannon C."/>
            <person name="Castanera R."/>
            <person name="Culley D."/>
            <person name="Daum C."/>
            <person name="Ezra D."/>
            <person name="Gonzalez J."/>
            <person name="Henrissat B."/>
            <person name="Kuo A."/>
            <person name="Liang C."/>
            <person name="Lipzen A."/>
            <person name="Lutzoni F."/>
            <person name="Magnuson J."/>
            <person name="Mondo S."/>
            <person name="Nolan M."/>
            <person name="Ohm R."/>
            <person name="Pangilinan J."/>
            <person name="Park H.-J."/>
            <person name="Ramirez L."/>
            <person name="Alfaro M."/>
            <person name="Sun H."/>
            <person name="Tritt A."/>
            <person name="Yoshinaga Y."/>
            <person name="Zwiers L.-H."/>
            <person name="Turgeon B."/>
            <person name="Goodwin S."/>
            <person name="Spatafora J."/>
            <person name="Crous P."/>
            <person name="Grigoriev I."/>
        </authorList>
    </citation>
    <scope>NUCLEOTIDE SEQUENCE</scope>
    <source>
        <strain evidence="2">CBS 119687</strain>
    </source>
</reference>
<organism evidence="2 3">
    <name type="scientific">Dothidotthia symphoricarpi CBS 119687</name>
    <dbReference type="NCBI Taxonomy" id="1392245"/>
    <lineage>
        <taxon>Eukaryota</taxon>
        <taxon>Fungi</taxon>
        <taxon>Dikarya</taxon>
        <taxon>Ascomycota</taxon>
        <taxon>Pezizomycotina</taxon>
        <taxon>Dothideomycetes</taxon>
        <taxon>Pleosporomycetidae</taxon>
        <taxon>Pleosporales</taxon>
        <taxon>Dothidotthiaceae</taxon>
        <taxon>Dothidotthia</taxon>
    </lineage>
</organism>
<feature type="transmembrane region" description="Helical" evidence="1">
    <location>
        <begin position="875"/>
        <end position="895"/>
    </location>
</feature>
<protein>
    <submittedName>
        <fullName evidence="2">Glycosyltransferase family 4 protein</fullName>
    </submittedName>
</protein>
<keyword evidence="1" id="KW-0472">Membrane</keyword>
<accession>A0A6A6A7V7</accession>
<dbReference type="GO" id="GO:0016740">
    <property type="term" value="F:transferase activity"/>
    <property type="evidence" value="ECO:0007669"/>
    <property type="project" value="UniProtKB-KW"/>
</dbReference>
<keyword evidence="3" id="KW-1185">Reference proteome</keyword>
<dbReference type="Proteomes" id="UP000799771">
    <property type="component" value="Unassembled WGS sequence"/>
</dbReference>
<keyword evidence="2" id="KW-0808">Transferase</keyword>
<feature type="transmembrane region" description="Helical" evidence="1">
    <location>
        <begin position="1042"/>
        <end position="1063"/>
    </location>
</feature>
<evidence type="ECO:0000313" key="3">
    <source>
        <dbReference type="Proteomes" id="UP000799771"/>
    </source>
</evidence>
<evidence type="ECO:0000313" key="2">
    <source>
        <dbReference type="EMBL" id="KAF2127910.1"/>
    </source>
</evidence>
<sequence length="2837" mass="320107">MSNILGIQAFGTNLRLWEWWEDALAAVLGASGLLGIIALVYFLWHSISKHLSISKDELVLPPSILERIRLLSHNVNTIRRDHILFPQPTSFGVYLGYLSNPVTEEEAKLLSQWDVIVLDYRATGVLEAVNDENIPLGRQVIARLDLQHLLHSGVVSEDKPLDIVEFIYGVIQQNLRRSNRRRSFTGVLVSEWRGCISTLLLNGLAHLFSAHGLDVYVEIGPPDFLEGAERLDPSTFAGLVVRGGLIAQDGERRDFFEVDKMETTLRAFLSQARQRALTTLMWETVDNEANPSHATIRWAHRWCRYHGAIFHLTSQRALTNVAHISCYKEPLAAFQWLKDRRVMNVHEKFRTASKPARDTSGILRDLLPLQDLFPLLSTTLKDLQTSYHDDDDGDDVSIASMFTWQAPQDNNLTTSLPRESVSTASRSQNWSLYLKSCAGNPTSYSFDGTMYGPFGCFPIGMTVSKADFVDVLQSQRQLRDLQLLDRLPIQELRAAAGILSSYSMRCNQSQDVSPTSRNAIFNLANGLAKATDEVDGTCWLHVYRGLDSGFHTPRKARFWAVWEVDPETNLTTIYVSKNVTNLTEVLLHTYLSASGCSRYQCLLMEYNLNRFPSEPRSPKCLPQRMADDLRLLSPADLLLYLQHLKFSHWGGGGCPLISTIRVECQRLLIDMPTYQQLKNQSNMDYISGTITDGILVKSRLEWYTLHRLETFSQHKAIELFRHIDITFRQLLMRRDRHQLDKITFMIEDLTSKPKIGSTADYILFCIFCAAKKAAFEEIYIEVSDRNKLFNQYSDQSAAFAELFALGSQCEAYFDISPSEMGIILSKKHRDHYNRVEHQPPMQVPKAPIYAPIHTVVQSDIDLDHKSCTVPGYRRFTFLSIFAIPVLIDILLMSTTGHGLFLSAYMTRQQQKYGSIAFLCSLLLSGAIGTWVSIGGTYYLVSSAFSAANMFVLTRLVGGLAFTFAGAVIGFVAISTVESAEAGAVFFFYLFGLTAYFSTLAVLTTYRVPGSNFLAGRKVILMILPVHVISPILTIWISGFDVVIYLCSLFFIVTSLIFGIRRLFAQWAIWQHTIRTPSDAEVKEWFEQCQEAGISPYLKSGSKDVETKTSTLGGSTITTSSKSSSDELGVFQSLSQSAVLTLCREALHHAVMKEKNRRFWQKPTKDIFVKQLADCWDATIFLLDWYGRQTDTKRQLPYSSTWNLTTQVALENMHQSQKGIRMHNSFVHWRIAGDEIGCTVLYFLVILMDRCLTVVQGRQLVGLATALDTKVRLPLGFGLAYYLVGSILLDHNAQRLHILSVQLSPATIENTSQAWKVMTDDLKAKRRLYFTTLCRYIGVHMWVLALFTALNWVFNGSSAGTIMFLAYVGAYSGLLLYQYNTIFSGPNVPLPLLVSVILGYVLGSVLVTVSPEFEYNEVITLAISTWTTALLSLKPAQLRLPVALSVRMRMSEMLAGFKRFMIHTAPNDLDGTRGLASQLGLYQPGREKYHIYGSKLDETSSQSDLWMLFNKMRAIPEEDMFCVLPSNNIGDQVVALLLSNTHERLCGLVAAAFPTMPSLVSRIVQEWKSGSIQVFLVSMQSIEVTGITLRAISRFAEGPLVIYITSDACSPASGHMKIEINCVNIAETMVHAYLESVLGMPHDQARIAELTLTHRSDDNESFATSELCQNSMLSCVSGPDSSALELAYRKELLRNLSFGYDCDIQWNHLSLVARQLILKRCLGATDPCTEVELAWISAKVSAEDSCTALSRVARYDLGAYLAVSDYNRIRCRGNWLGGDKRNIQNISAVQESSSVQYGSVVSVLNNLERYIRSPVAYVYHRIGTWIKLFILANMADAEYQRELKGVLGDTNRALVKSVTFVLTGLWMYSRALMSVTIPFFLYHRRAVIGHIANTVYGSLVIQKKNRLIIRRHETTETAFVRYTGNSSFDLVYFTGELQVMPDREHIRVANYDEDMRMTQCQEFQDGQITSAFAYEYIPQRVHGVMGSSNTMGSRMPVSRLCLRGSDVGATVHYNNKGRIESGSYVKEGNLTRFKYHYRTNARHEDELLRAEIVLSHMSVNVEWCAPPPRHAEKPDRWVPTPFVQNATFVQGADTYECTWLYDHKLHPLISTKLNSELVDTPDMIRYDWLDVLRKPTHCNFTDENPLLRFQSPKSSFLGRLLHTNVKQQKASVSRVRSRLWQAWKERKDLDGVTTRWVDEELIRKDTLLRPYWRRRDRGSLANAKEYLTSHADAIMASSDLTSIISAWTPLAIRASDLFSFTQGGDSVRYTKRETVQDDTNRDLHVLAVDTGTWPNEGGGVSACRRDVINNLGTIKWHMVVESANDFGLPKFQTEKNVESLKVLPLWGIDFMYPNHGIFGNKPDHEIDHLMEKSTVIDVRDNFIPILATLVCGARSINMTPAIASEATRALVNLNAFFEGSRHWREVWTSNVVKDAWRELWLMDDIPNTQPPSEWFRTELPTLTQLDTALELWLRYLYIFSVPLPKKIPHVFQASHHSIWDHAISWRETNLYLSSAMCTLPPFVRNALLGLMKLTSCLVLHHADQILPCADFFNPGWETEIGSARGQLTHRNVFRRKIDPVVNGITDMQKFAPITEIKTKTPTVTMLSHIWFAKDIKTALLAADIITNEWGFKDYQLDIYGALNKSPVYASECQGILASKGLGQNVALRGTADPAVVLADTWVFLNSSVSEGLPLALGEAALTGAPIVCTDVGASRRVLTDPENGACFSEVVAPNDAYGLARAQINLLAMIDHWAQYAEDNIGQPVPVLPHRPSPEDVKIITKRMYEKSNQRRNLGMMARSIVEKSFGGERYLREHEQMLWIGKAYHGMRNRGIDLSTT</sequence>
<dbReference type="Pfam" id="PF13692">
    <property type="entry name" value="Glyco_trans_1_4"/>
    <property type="match status" value="1"/>
</dbReference>
<name>A0A6A6A7V7_9PLEO</name>
<dbReference type="OrthoDB" id="2582433at2759"/>
<feature type="transmembrane region" description="Helical" evidence="1">
    <location>
        <begin position="1359"/>
        <end position="1376"/>
    </location>
</feature>
<dbReference type="EMBL" id="ML977509">
    <property type="protein sequence ID" value="KAF2127910.1"/>
    <property type="molecule type" value="Genomic_DNA"/>
</dbReference>
<dbReference type="Gene3D" id="3.40.50.2000">
    <property type="entry name" value="Glycogen Phosphorylase B"/>
    <property type="match status" value="1"/>
</dbReference>
<gene>
    <name evidence="2" type="ORF">P153DRAFT_397804</name>
</gene>
<feature type="transmembrane region" description="Helical" evidence="1">
    <location>
        <begin position="952"/>
        <end position="973"/>
    </location>
</feature>
<dbReference type="SUPFAM" id="SSF53756">
    <property type="entry name" value="UDP-Glycosyltransferase/glycogen phosphorylase"/>
    <property type="match status" value="1"/>
</dbReference>
<feature type="transmembrane region" description="Helical" evidence="1">
    <location>
        <begin position="915"/>
        <end position="940"/>
    </location>
</feature>
<dbReference type="PANTHER" id="PTHR12526:SF630">
    <property type="entry name" value="GLYCOSYLTRANSFERASE"/>
    <property type="match status" value="1"/>
</dbReference>
<feature type="transmembrane region" description="Helical" evidence="1">
    <location>
        <begin position="1018"/>
        <end position="1036"/>
    </location>
</feature>
<feature type="transmembrane region" description="Helical" evidence="1">
    <location>
        <begin position="23"/>
        <end position="44"/>
    </location>
</feature>
<feature type="transmembrane region" description="Helical" evidence="1">
    <location>
        <begin position="1388"/>
        <end position="1408"/>
    </location>
</feature>
<feature type="transmembrane region" description="Helical" evidence="1">
    <location>
        <begin position="985"/>
        <end position="1006"/>
    </location>
</feature>